<accession>A0A9W9CAL6</accession>
<evidence type="ECO:0000256" key="10">
    <source>
        <dbReference type="SAM" id="Phobius"/>
    </source>
</evidence>
<dbReference type="InterPro" id="IPR004813">
    <property type="entry name" value="OPT"/>
</dbReference>
<feature type="transmembrane region" description="Helical" evidence="10">
    <location>
        <begin position="250"/>
        <end position="268"/>
    </location>
</feature>
<dbReference type="NCBIfam" id="TIGR00727">
    <property type="entry name" value="ISP4_OPT"/>
    <property type="match status" value="1"/>
</dbReference>
<dbReference type="GO" id="GO:0035673">
    <property type="term" value="F:oligopeptide transmembrane transporter activity"/>
    <property type="evidence" value="ECO:0007669"/>
    <property type="project" value="InterPro"/>
</dbReference>
<feature type="region of interest" description="Disordered" evidence="9">
    <location>
        <begin position="1592"/>
        <end position="1646"/>
    </location>
</feature>
<dbReference type="InterPro" id="IPR001810">
    <property type="entry name" value="F-box_dom"/>
</dbReference>
<dbReference type="RefSeq" id="XP_056070237.1">
    <property type="nucleotide sequence ID" value="XM_056215990.1"/>
</dbReference>
<dbReference type="Proteomes" id="UP001140513">
    <property type="component" value="Unassembled WGS sequence"/>
</dbReference>
<feature type="compositionally biased region" description="Polar residues" evidence="9">
    <location>
        <begin position="887"/>
        <end position="900"/>
    </location>
</feature>
<comment type="subcellular location">
    <subcellularLocation>
        <location evidence="1">Membrane</location>
        <topology evidence="1">Multi-pass membrane protein</topology>
    </subcellularLocation>
</comment>
<dbReference type="InterPro" id="IPR004648">
    <property type="entry name" value="Oligpept_transpt"/>
</dbReference>
<reference evidence="12" key="1">
    <citation type="submission" date="2022-10" db="EMBL/GenBank/DDBJ databases">
        <title>Tapping the CABI collections for fungal endophytes: first genome assemblies for Collariella, Neodidymelliopsis, Ascochyta clinopodiicola, Didymella pomorum, Didymosphaeria variabile, Neocosmospora piperis and Neocucurbitaria cava.</title>
        <authorList>
            <person name="Hill R."/>
        </authorList>
    </citation>
    <scope>NUCLEOTIDE SEQUENCE</scope>
    <source>
        <strain evidence="12">IMI 356815</strain>
    </source>
</reference>
<dbReference type="SUPFAM" id="SSF81383">
    <property type="entry name" value="F-box domain"/>
    <property type="match status" value="1"/>
</dbReference>
<proteinExistence type="inferred from homology"/>
<feature type="transmembrane region" description="Helical" evidence="10">
    <location>
        <begin position="638"/>
        <end position="658"/>
    </location>
</feature>
<organism evidence="12 13">
    <name type="scientific">Didymosphaeria variabile</name>
    <dbReference type="NCBI Taxonomy" id="1932322"/>
    <lineage>
        <taxon>Eukaryota</taxon>
        <taxon>Fungi</taxon>
        <taxon>Dikarya</taxon>
        <taxon>Ascomycota</taxon>
        <taxon>Pezizomycotina</taxon>
        <taxon>Dothideomycetes</taxon>
        <taxon>Pleosporomycetidae</taxon>
        <taxon>Pleosporales</taxon>
        <taxon>Massarineae</taxon>
        <taxon>Didymosphaeriaceae</taxon>
        <taxon>Didymosphaeria</taxon>
    </lineage>
</organism>
<evidence type="ECO:0000256" key="9">
    <source>
        <dbReference type="SAM" id="MobiDB-lite"/>
    </source>
</evidence>
<feature type="transmembrane region" description="Helical" evidence="10">
    <location>
        <begin position="705"/>
        <end position="725"/>
    </location>
</feature>
<evidence type="ECO:0000256" key="7">
    <source>
        <dbReference type="ARBA" id="ARBA00022989"/>
    </source>
</evidence>
<keyword evidence="13" id="KW-1185">Reference proteome</keyword>
<keyword evidence="3" id="KW-0813">Transport</keyword>
<evidence type="ECO:0000259" key="11">
    <source>
        <dbReference type="PROSITE" id="PS50181"/>
    </source>
</evidence>
<evidence type="ECO:0000256" key="4">
    <source>
        <dbReference type="ARBA" id="ARBA00022692"/>
    </source>
</evidence>
<comment type="similarity">
    <text evidence="2">Belongs to the oligopeptide OPT transporter family.</text>
</comment>
<feature type="transmembrane region" description="Helical" evidence="10">
    <location>
        <begin position="556"/>
        <end position="577"/>
    </location>
</feature>
<feature type="transmembrane region" description="Helical" evidence="10">
    <location>
        <begin position="317"/>
        <end position="338"/>
    </location>
</feature>
<keyword evidence="5" id="KW-0571">Peptide transport</keyword>
<feature type="transmembrane region" description="Helical" evidence="10">
    <location>
        <begin position="471"/>
        <end position="490"/>
    </location>
</feature>
<feature type="domain" description="F-box" evidence="11">
    <location>
        <begin position="1018"/>
        <end position="1066"/>
    </location>
</feature>
<keyword evidence="7 10" id="KW-1133">Transmembrane helix</keyword>
<keyword evidence="4 10" id="KW-0812">Transmembrane</keyword>
<protein>
    <recommendedName>
        <fullName evidence="11">F-box domain-containing protein</fullName>
    </recommendedName>
</protein>
<evidence type="ECO:0000313" key="12">
    <source>
        <dbReference type="EMBL" id="KAJ4351881.1"/>
    </source>
</evidence>
<feature type="compositionally biased region" description="Basic and acidic residues" evidence="9">
    <location>
        <begin position="1542"/>
        <end position="1561"/>
    </location>
</feature>
<feature type="transmembrane region" description="Helical" evidence="10">
    <location>
        <begin position="784"/>
        <end position="806"/>
    </location>
</feature>
<evidence type="ECO:0000256" key="5">
    <source>
        <dbReference type="ARBA" id="ARBA00022856"/>
    </source>
</evidence>
<name>A0A9W9CAL6_9PLEO</name>
<dbReference type="PROSITE" id="PS50181">
    <property type="entry name" value="FBOX"/>
    <property type="match status" value="1"/>
</dbReference>
<dbReference type="EMBL" id="JAPEUX010000005">
    <property type="protein sequence ID" value="KAJ4351881.1"/>
    <property type="molecule type" value="Genomic_DNA"/>
</dbReference>
<evidence type="ECO:0000313" key="13">
    <source>
        <dbReference type="Proteomes" id="UP001140513"/>
    </source>
</evidence>
<dbReference type="GO" id="GO:0016020">
    <property type="term" value="C:membrane"/>
    <property type="evidence" value="ECO:0007669"/>
    <property type="project" value="UniProtKB-SubCell"/>
</dbReference>
<dbReference type="CDD" id="cd09917">
    <property type="entry name" value="F-box_SF"/>
    <property type="match status" value="1"/>
</dbReference>
<dbReference type="GeneID" id="80910755"/>
<feature type="transmembrane region" description="Helical" evidence="10">
    <location>
        <begin position="142"/>
        <end position="162"/>
    </location>
</feature>
<dbReference type="Pfam" id="PF03169">
    <property type="entry name" value="OPT"/>
    <property type="match status" value="1"/>
</dbReference>
<gene>
    <name evidence="12" type="ORF">N0V89_007225</name>
</gene>
<feature type="transmembrane region" description="Helical" evidence="10">
    <location>
        <begin position="528"/>
        <end position="549"/>
    </location>
</feature>
<evidence type="ECO:0000256" key="6">
    <source>
        <dbReference type="ARBA" id="ARBA00022927"/>
    </source>
</evidence>
<feature type="region of interest" description="Disordered" evidence="9">
    <location>
        <begin position="881"/>
        <end position="909"/>
    </location>
</feature>
<evidence type="ECO:0000256" key="8">
    <source>
        <dbReference type="ARBA" id="ARBA00023136"/>
    </source>
</evidence>
<evidence type="ECO:0000256" key="3">
    <source>
        <dbReference type="ARBA" id="ARBA00022448"/>
    </source>
</evidence>
<dbReference type="InterPro" id="IPR036047">
    <property type="entry name" value="F-box-like_dom_sf"/>
</dbReference>
<feature type="compositionally biased region" description="Basic and acidic residues" evidence="9">
    <location>
        <begin position="1609"/>
        <end position="1623"/>
    </location>
</feature>
<comment type="caution">
    <text evidence="12">The sequence shown here is derived from an EMBL/GenBank/DDBJ whole genome shotgun (WGS) entry which is preliminary data.</text>
</comment>
<evidence type="ECO:0000256" key="2">
    <source>
        <dbReference type="ARBA" id="ARBA00008807"/>
    </source>
</evidence>
<feature type="compositionally biased region" description="Polar residues" evidence="9">
    <location>
        <begin position="1504"/>
        <end position="1516"/>
    </location>
</feature>
<sequence length="1646" mass="186713">MADHGNEKAPVIEEAGAQLKAKEALPKLPEYAADEVIQKVEHDLIITGDDLANVQEAAKELSLEETRNILRDVIQNHENDQNFPIQVLQSMKEFVANDDVFDHPENYRTLIAEMASLPGAKRILKVVDNTDDPTLPCSTIRAWTIGIIYVSAGVLINQLFYIRQPSITLEANVAQLLAYPAGKAWEACVPSWEFKLFGKTHNLNPGKFNKKEHMLITIMANVGFTTPYTTDIILSQFLPQYFNQKYASHFSYQILITLGTNFIGYGIAGLTRHFLVYPVHCVWPASLVTIALNQSFHTETDLAVPGPFKRIYNTTRLRLFTVAFFGMFVYFWFPGYIFQALSLFSWLSWIAPDNLNLATITGMNNGLGVNPLSTFDWNVLIFDAGRSPLVLPFFFWWNAFIGIVTGAFLILGLWYTNTYNTGYLPINTPRVFDHFTDYYNVSRAIDNRGIFDAAKYEAYSPPFLSAGYLSVYLYFFAIYTCVLTWTILYHRHEIWSGLKNLFRSGQGNVLHPDVHNRLMTKYPECPEWWYLLVLLASIGVSLSAILGWPTYTSAGVVFYGIALCLVFVVPVGIVNAITGFEITLNVLAEFIGGAWNQGNALGMNYFKAFGYVTCSHTLRFSKDLKLAHYSKIPPRHTFAGQMIATFVASFVAVSILNFQMTQIPGVCTATQKDHYTCPAINQFFTAAVLWGTVGPKKVFGSGGMYTALLVGFPIGVVVPLAVYFARKYFPTQRWLRDVHPPAVFYGGIYYAPYNMSYLWPGVVVSYFSHIWLKTRHTAFWAKYNYVLSAAFSSGVAIAAIVIFFALQMQHVSIDWWGNNVIAQGCEDTPSTPHFSHTAILTYRRDIALEFRLIASYIRPTEVSFKRYLEMTNLIPNHTEYEAEQESNDTQPTNSDMVNSDNENHYDSDKLYDPRDYYDISSGLSEAEWCASQYFPGQVKSCAIGPHMQHLKEIAWAMERDHKPGTRREQELPYSATQEGVFEWKSRVVDTMTERIRKFHQFPFPGPNPQAPPSVFESEGPIRKMPLELLITTIEYLSPADQLAASLVNKTWYGVVDQTLWDVFRHLPTLAPVDYGEIIDWSIADQMPYLHPTEHELGHAGYEMQAAELFDGKTETSEGFRNYIPARLTQAKHRSLQAHKDFFLSSHPFVARNNVMNGPFLWLDFSQVEINPYFAALFGDRFQRHNATISIRLQPEVPYCQSLFAAKDVVAAPILDKLCMTHITQPPSKCIGIYVCLPNLNTLSCVQRIICESGVQLGTVLGVLLTLTPQLLRFWREELKQAKIDVESQPWDHFMAHKKLSCWECLVKQVKGISQTRDKCPHCRAMLCIADPLTPRQQWEADAEDELADLAMEQPNSGLKFNLWMWTTMKVYDKAEEMCRLGPHPHGQSYFDAIDWIVDGNGGFHDQHGDDAIVCNGHRTTGKDWLKRFVSDHLRKALLKHGAFTEDLENFLLYARQSREMLAYDLPANDYDAISNDSLPGTPFQLPDVPNHDPGQPEPAGPVSPSHTQAPSSQGSDRQYPVNDSYRPSPHDRRRSRSPQANEVRRSDRFHAYDNRSHHENTREITTYGGTHYHNCSINVDNISHDGGFFTTGRARNFYRNPSRGRGRPASRDEGRDTSHRDATARSPPWDIYGDRDREGAGQWGGS</sequence>
<dbReference type="Pfam" id="PF00646">
    <property type="entry name" value="F-box"/>
    <property type="match status" value="1"/>
</dbReference>
<keyword evidence="6" id="KW-0653">Protein transport</keyword>
<dbReference type="OrthoDB" id="9986677at2759"/>
<keyword evidence="8 10" id="KW-0472">Membrane</keyword>
<dbReference type="GO" id="GO:0015031">
    <property type="term" value="P:protein transport"/>
    <property type="evidence" value="ECO:0007669"/>
    <property type="project" value="UniProtKB-KW"/>
</dbReference>
<dbReference type="PANTHER" id="PTHR22601">
    <property type="entry name" value="ISP4 LIKE PROTEIN"/>
    <property type="match status" value="1"/>
</dbReference>
<feature type="transmembrane region" description="Helical" evidence="10">
    <location>
        <begin position="394"/>
        <end position="415"/>
    </location>
</feature>
<evidence type="ECO:0000256" key="1">
    <source>
        <dbReference type="ARBA" id="ARBA00004141"/>
    </source>
</evidence>
<feature type="region of interest" description="Disordered" evidence="9">
    <location>
        <begin position="1473"/>
        <end position="1561"/>
    </location>
</feature>
<dbReference type="NCBIfam" id="TIGR00728">
    <property type="entry name" value="OPT_sfam"/>
    <property type="match status" value="1"/>
</dbReference>